<protein>
    <submittedName>
        <fullName evidence="2">Uncharacterized protein</fullName>
    </submittedName>
</protein>
<feature type="compositionally biased region" description="Basic and acidic residues" evidence="1">
    <location>
        <begin position="9"/>
        <end position="21"/>
    </location>
</feature>
<comment type="caution">
    <text evidence="2">The sequence shown here is derived from an EMBL/GenBank/DDBJ whole genome shotgun (WGS) entry which is preliminary data.</text>
</comment>
<organism evidence="2 3">
    <name type="scientific">Pantoea osteomyelitidis</name>
    <dbReference type="NCBI Taxonomy" id="3230026"/>
    <lineage>
        <taxon>Bacteria</taxon>
        <taxon>Pseudomonadati</taxon>
        <taxon>Pseudomonadota</taxon>
        <taxon>Gammaproteobacteria</taxon>
        <taxon>Enterobacterales</taxon>
        <taxon>Erwiniaceae</taxon>
        <taxon>Pantoea</taxon>
    </lineage>
</organism>
<feature type="compositionally biased region" description="Polar residues" evidence="1">
    <location>
        <begin position="22"/>
        <end position="34"/>
    </location>
</feature>
<dbReference type="EMBL" id="JBGFSN010000004">
    <property type="protein sequence ID" value="MFH8134210.1"/>
    <property type="molecule type" value="Genomic_DNA"/>
</dbReference>
<dbReference type="Proteomes" id="UP001611251">
    <property type="component" value="Unassembled WGS sequence"/>
</dbReference>
<accession>A0ABW7PWQ7</accession>
<gene>
    <name evidence="2" type="ORF">ABU178_08485</name>
</gene>
<reference evidence="2 3" key="1">
    <citation type="submission" date="2024-08" db="EMBL/GenBank/DDBJ databases">
        <title>Pantoea ronii - a newly identified human opportunistic pathogen.</title>
        <authorList>
            <person name="Keidar-Friedman D."/>
            <person name="Sorek N."/>
            <person name="Leshin-Carmel D."/>
            <person name="Tsur A."/>
            <person name="Amsalem M."/>
            <person name="Tolkach D."/>
            <person name="Brosh-Nissimov T."/>
        </authorList>
    </citation>
    <scope>NUCLEOTIDE SEQUENCE [LARGE SCALE GENOMIC DNA]</scope>
    <source>
        <strain evidence="2 3">AA23256</strain>
    </source>
</reference>
<feature type="region of interest" description="Disordered" evidence="1">
    <location>
        <begin position="1"/>
        <end position="56"/>
    </location>
</feature>
<evidence type="ECO:0000313" key="2">
    <source>
        <dbReference type="EMBL" id="MFH8134210.1"/>
    </source>
</evidence>
<keyword evidence="3" id="KW-1185">Reference proteome</keyword>
<proteinExistence type="predicted"/>
<feature type="compositionally biased region" description="Low complexity" evidence="1">
    <location>
        <begin position="35"/>
        <end position="49"/>
    </location>
</feature>
<feature type="region of interest" description="Disordered" evidence="1">
    <location>
        <begin position="68"/>
        <end position="96"/>
    </location>
</feature>
<feature type="compositionally biased region" description="Basic and acidic residues" evidence="1">
    <location>
        <begin position="80"/>
        <end position="96"/>
    </location>
</feature>
<evidence type="ECO:0000256" key="1">
    <source>
        <dbReference type="SAM" id="MobiDB-lite"/>
    </source>
</evidence>
<sequence length="96" mass="10177">MAGLTKEQCALREAAKQEQAKQENTSTSQPPLTQGANNNSENGAGETSSAPDAAKEYGQDLVAMFIDAPAFPGGPQTADVHPDEVDNWKSNGWKET</sequence>
<name>A0ABW7PWQ7_9GAMM</name>
<evidence type="ECO:0000313" key="3">
    <source>
        <dbReference type="Proteomes" id="UP001611251"/>
    </source>
</evidence>
<dbReference type="RefSeq" id="WP_397213797.1">
    <property type="nucleotide sequence ID" value="NZ_JBGFSN010000004.1"/>
</dbReference>